<organism evidence="1">
    <name type="scientific">Arion vulgaris</name>
    <dbReference type="NCBI Taxonomy" id="1028688"/>
    <lineage>
        <taxon>Eukaryota</taxon>
        <taxon>Metazoa</taxon>
        <taxon>Spiralia</taxon>
        <taxon>Lophotrochozoa</taxon>
        <taxon>Mollusca</taxon>
        <taxon>Gastropoda</taxon>
        <taxon>Heterobranchia</taxon>
        <taxon>Euthyneura</taxon>
        <taxon>Panpulmonata</taxon>
        <taxon>Eupulmonata</taxon>
        <taxon>Stylommatophora</taxon>
        <taxon>Helicina</taxon>
        <taxon>Arionoidea</taxon>
        <taxon>Arionidae</taxon>
        <taxon>Arion</taxon>
    </lineage>
</organism>
<gene>
    <name evidence="1" type="primary">ORF220389</name>
</gene>
<name>A0A0B7C0W4_9EUPU</name>
<feature type="non-terminal residue" evidence="1">
    <location>
        <position position="1"/>
    </location>
</feature>
<proteinExistence type="predicted"/>
<protein>
    <submittedName>
        <fullName evidence="1">Uncharacterized protein</fullName>
    </submittedName>
</protein>
<sequence length="84" mass="10006">TALCSEYNNLNKYIHILCLSAFPILSCCTHEQTHMSKHVLQDCIIYKKNRKEYWPNNTPHTKHYKNIKAENKTKVEFMKRTHLA</sequence>
<dbReference type="EMBL" id="HACG01052228">
    <property type="protein sequence ID" value="CEK99099.1"/>
    <property type="molecule type" value="Transcribed_RNA"/>
</dbReference>
<evidence type="ECO:0000313" key="1">
    <source>
        <dbReference type="EMBL" id="CEK99099.1"/>
    </source>
</evidence>
<accession>A0A0B7C0W4</accession>
<reference evidence="1" key="1">
    <citation type="submission" date="2014-12" db="EMBL/GenBank/DDBJ databases">
        <title>Insight into the proteome of Arion vulgaris.</title>
        <authorList>
            <person name="Aradska J."/>
            <person name="Bulat T."/>
            <person name="Smidak R."/>
            <person name="Sarate P."/>
            <person name="Gangsoo J."/>
            <person name="Sialana F."/>
            <person name="Bilban M."/>
            <person name="Lubec G."/>
        </authorList>
    </citation>
    <scope>NUCLEOTIDE SEQUENCE</scope>
    <source>
        <tissue evidence="1">Skin</tissue>
    </source>
</reference>
<feature type="non-terminal residue" evidence="1">
    <location>
        <position position="84"/>
    </location>
</feature>
<dbReference type="AlphaFoldDB" id="A0A0B7C0W4"/>